<proteinExistence type="inferred from homology"/>
<dbReference type="Proteomes" id="UP000230390">
    <property type="component" value="Unassembled WGS sequence"/>
</dbReference>
<comment type="caution">
    <text evidence="9">The sequence shown here is derived from an EMBL/GenBank/DDBJ whole genome shotgun (WGS) entry which is preliminary data.</text>
</comment>
<feature type="transmembrane region" description="Helical" evidence="7">
    <location>
        <begin position="108"/>
        <end position="128"/>
    </location>
</feature>
<keyword evidence="4 7" id="KW-0812">Transmembrane</keyword>
<dbReference type="AlphaFoldDB" id="A0A2G8T8Y5"/>
<evidence type="ECO:0000256" key="1">
    <source>
        <dbReference type="ARBA" id="ARBA00004651"/>
    </source>
</evidence>
<gene>
    <name evidence="9" type="ORF">CR105_24120</name>
</gene>
<dbReference type="InterPro" id="IPR000515">
    <property type="entry name" value="MetI-like"/>
</dbReference>
<keyword evidence="5 7" id="KW-1133">Transmembrane helix</keyword>
<feature type="transmembrane region" description="Helical" evidence="7">
    <location>
        <begin position="265"/>
        <end position="285"/>
    </location>
</feature>
<evidence type="ECO:0000313" key="9">
    <source>
        <dbReference type="EMBL" id="PIL42464.1"/>
    </source>
</evidence>
<name>A0A2G8T8Y5_9BURK</name>
<keyword evidence="10" id="KW-1185">Reference proteome</keyword>
<dbReference type="InterPro" id="IPR051393">
    <property type="entry name" value="ABC_transporter_permease"/>
</dbReference>
<dbReference type="Gene3D" id="1.10.3720.10">
    <property type="entry name" value="MetI-like"/>
    <property type="match status" value="1"/>
</dbReference>
<dbReference type="SUPFAM" id="SSF161098">
    <property type="entry name" value="MetI-like"/>
    <property type="match status" value="1"/>
</dbReference>
<evidence type="ECO:0000259" key="8">
    <source>
        <dbReference type="PROSITE" id="PS50928"/>
    </source>
</evidence>
<feature type="transmembrane region" description="Helical" evidence="7">
    <location>
        <begin position="12"/>
        <end position="34"/>
    </location>
</feature>
<feature type="domain" description="ABC transmembrane type-1" evidence="8">
    <location>
        <begin position="71"/>
        <end position="284"/>
    </location>
</feature>
<dbReference type="PANTHER" id="PTHR30193">
    <property type="entry name" value="ABC TRANSPORTER PERMEASE PROTEIN"/>
    <property type="match status" value="1"/>
</dbReference>
<dbReference type="EMBL" id="PDOC01000026">
    <property type="protein sequence ID" value="PIL42464.1"/>
    <property type="molecule type" value="Genomic_DNA"/>
</dbReference>
<evidence type="ECO:0000256" key="7">
    <source>
        <dbReference type="RuleBase" id="RU363032"/>
    </source>
</evidence>
<evidence type="ECO:0000256" key="4">
    <source>
        <dbReference type="ARBA" id="ARBA00022692"/>
    </source>
</evidence>
<reference evidence="9 10" key="1">
    <citation type="submission" date="2017-10" db="EMBL/GenBank/DDBJ databases">
        <title>Massilia psychrophilum sp. nov., a novel purple-pigmented bacterium isolated from Tianshan glacier, Xinjiang Municipality, China.</title>
        <authorList>
            <person name="Wang H."/>
        </authorList>
    </citation>
    <scope>NUCLEOTIDE SEQUENCE [LARGE SCALE GENOMIC DNA]</scope>
    <source>
        <strain evidence="9 10">JCM 30074</strain>
    </source>
</reference>
<dbReference type="PANTHER" id="PTHR30193:SF44">
    <property type="entry name" value="LACTOSE TRANSPORT SYSTEM PERMEASE PROTEIN LACF"/>
    <property type="match status" value="1"/>
</dbReference>
<dbReference type="PROSITE" id="PS50928">
    <property type="entry name" value="ABC_TM1"/>
    <property type="match status" value="1"/>
</dbReference>
<comment type="subcellular location">
    <subcellularLocation>
        <location evidence="1 7">Cell membrane</location>
        <topology evidence="1 7">Multi-pass membrane protein</topology>
    </subcellularLocation>
</comment>
<accession>A0A2G8T8Y5</accession>
<dbReference type="GO" id="GO:0055085">
    <property type="term" value="P:transmembrane transport"/>
    <property type="evidence" value="ECO:0007669"/>
    <property type="project" value="InterPro"/>
</dbReference>
<dbReference type="CDD" id="cd06261">
    <property type="entry name" value="TM_PBP2"/>
    <property type="match status" value="1"/>
</dbReference>
<feature type="transmembrane region" description="Helical" evidence="7">
    <location>
        <begin position="75"/>
        <end position="96"/>
    </location>
</feature>
<dbReference type="GO" id="GO:0005886">
    <property type="term" value="C:plasma membrane"/>
    <property type="evidence" value="ECO:0007669"/>
    <property type="project" value="UniProtKB-SubCell"/>
</dbReference>
<evidence type="ECO:0000256" key="5">
    <source>
        <dbReference type="ARBA" id="ARBA00022989"/>
    </source>
</evidence>
<feature type="transmembrane region" description="Helical" evidence="7">
    <location>
        <begin position="159"/>
        <end position="180"/>
    </location>
</feature>
<keyword evidence="3" id="KW-1003">Cell membrane</keyword>
<evidence type="ECO:0000256" key="6">
    <source>
        <dbReference type="ARBA" id="ARBA00023136"/>
    </source>
</evidence>
<organism evidence="9 10">
    <name type="scientific">Massilia eurypsychrophila</name>
    <dbReference type="NCBI Taxonomy" id="1485217"/>
    <lineage>
        <taxon>Bacteria</taxon>
        <taxon>Pseudomonadati</taxon>
        <taxon>Pseudomonadota</taxon>
        <taxon>Betaproteobacteria</taxon>
        <taxon>Burkholderiales</taxon>
        <taxon>Oxalobacteraceae</taxon>
        <taxon>Telluria group</taxon>
        <taxon>Massilia</taxon>
    </lineage>
</organism>
<protein>
    <submittedName>
        <fullName evidence="9">Lactose ABC transporter permease</fullName>
    </submittedName>
</protein>
<dbReference type="RefSeq" id="WP_099793000.1">
    <property type="nucleotide sequence ID" value="NZ_JBHLYV010000090.1"/>
</dbReference>
<evidence type="ECO:0000313" key="10">
    <source>
        <dbReference type="Proteomes" id="UP000230390"/>
    </source>
</evidence>
<keyword evidence="2 7" id="KW-0813">Transport</keyword>
<dbReference type="Pfam" id="PF00528">
    <property type="entry name" value="BPD_transp_1"/>
    <property type="match status" value="1"/>
</dbReference>
<dbReference type="OrthoDB" id="8585214at2"/>
<dbReference type="InterPro" id="IPR035906">
    <property type="entry name" value="MetI-like_sf"/>
</dbReference>
<comment type="similarity">
    <text evidence="7">Belongs to the binding-protein-dependent transport system permease family.</text>
</comment>
<keyword evidence="6 7" id="KW-0472">Membrane</keyword>
<evidence type="ECO:0000256" key="3">
    <source>
        <dbReference type="ARBA" id="ARBA00022475"/>
    </source>
</evidence>
<evidence type="ECO:0000256" key="2">
    <source>
        <dbReference type="ARBA" id="ARBA00022448"/>
    </source>
</evidence>
<sequence length="292" mass="32772">MTLFRRRLDHPMLPYLFLIPACSILGMFVIYPALEAIMLSFTDFNMITSPSWVGLANYRALWRDPFFWSALRNTLLYLIVVVPALVLLPIFLALLVNRAIPGITLFRAALYLPAITSLVISGLIWKWVYEEKGILNYLLIASGITDNPVAFLTDPNNALFSVMAVTVWSGMGYYMVIYLAGLQSIPRHLYEVAEVEGVSAWQQTWHITIPLLRPSVAVVTVMSSISAMKVFEEVYVMTQGGPLDSSKTLVFYIYQSAFEDFEMGYASAIGVVLFAITLVFSLINLRILGRKG</sequence>
<dbReference type="SUPFAM" id="SSF160964">
    <property type="entry name" value="MalF N-terminal region-like"/>
    <property type="match status" value="1"/>
</dbReference>